<feature type="region of interest" description="Disordered" evidence="12">
    <location>
        <begin position="1"/>
        <end position="60"/>
    </location>
</feature>
<dbReference type="PANTHER" id="PTHR10350:SF6">
    <property type="entry name" value="NUCLEAR PORE COMPLEX PROTEIN NUP155"/>
    <property type="match status" value="1"/>
</dbReference>
<evidence type="ECO:0000256" key="6">
    <source>
        <dbReference type="ARBA" id="ARBA00022816"/>
    </source>
</evidence>
<dbReference type="PANTHER" id="PTHR10350">
    <property type="entry name" value="NUCLEAR PORE COMPLEX PROTEIN NUP155"/>
    <property type="match status" value="1"/>
</dbReference>
<dbReference type="FunFam" id="1.20.120.1880:FF:000004">
    <property type="entry name" value="Non-repetitive nucleoporin, putative"/>
    <property type="match status" value="1"/>
</dbReference>
<feature type="domain" description="Nucleoporin Nup133/Nup155-like N-terminal" evidence="14">
    <location>
        <begin position="99"/>
        <end position="546"/>
    </location>
</feature>
<feature type="compositionally biased region" description="Polar residues" evidence="12">
    <location>
        <begin position="413"/>
        <end position="427"/>
    </location>
</feature>
<feature type="region of interest" description="Disordered" evidence="12">
    <location>
        <begin position="407"/>
        <end position="427"/>
    </location>
</feature>
<dbReference type="InterPro" id="IPR042537">
    <property type="entry name" value="Nucleoporin_Nup155_C_2"/>
</dbReference>
<dbReference type="InterPro" id="IPR004870">
    <property type="entry name" value="Nucleoporin_Nup155"/>
</dbReference>
<dbReference type="FunFam" id="1.25.40.450:FF:000002">
    <property type="entry name" value="Putative non-repetitive nucleoporin"/>
    <property type="match status" value="1"/>
</dbReference>
<keyword evidence="16" id="KW-1185">Reference proteome</keyword>
<evidence type="ECO:0000256" key="12">
    <source>
        <dbReference type="SAM" id="MobiDB-lite"/>
    </source>
</evidence>
<dbReference type="FunFam" id="1.25.40.440:FF:000001">
    <property type="entry name" value="Nuclear pore complex subunit"/>
    <property type="match status" value="1"/>
</dbReference>
<evidence type="ECO:0000313" key="16">
    <source>
        <dbReference type="Proteomes" id="UP001199106"/>
    </source>
</evidence>
<evidence type="ECO:0000256" key="8">
    <source>
        <dbReference type="ARBA" id="ARBA00023010"/>
    </source>
</evidence>
<dbReference type="Gene3D" id="1.25.40.450">
    <property type="entry name" value="Nucleoporin, helical domain, N-terminal subdomain"/>
    <property type="match status" value="1"/>
</dbReference>
<feature type="domain" description="Nucleoporin Nup133/Nup155-like C-terminal" evidence="13">
    <location>
        <begin position="648"/>
        <end position="1315"/>
    </location>
</feature>
<dbReference type="GO" id="GO:0044611">
    <property type="term" value="C:nuclear pore inner ring"/>
    <property type="evidence" value="ECO:0007669"/>
    <property type="project" value="TreeGrafter"/>
</dbReference>
<keyword evidence="8" id="KW-0811">Translocation</keyword>
<evidence type="ECO:0000256" key="11">
    <source>
        <dbReference type="ARBA" id="ARBA00023242"/>
    </source>
</evidence>
<evidence type="ECO:0000256" key="7">
    <source>
        <dbReference type="ARBA" id="ARBA00022927"/>
    </source>
</evidence>
<dbReference type="GO" id="GO:0000972">
    <property type="term" value="P:transcription-dependent tethering of RNA polymerase II gene DNA at nuclear periphery"/>
    <property type="evidence" value="ECO:0007669"/>
    <property type="project" value="TreeGrafter"/>
</dbReference>
<dbReference type="Pfam" id="PF03177">
    <property type="entry name" value="Nucleoporin_C"/>
    <property type="match status" value="1"/>
</dbReference>
<evidence type="ECO:0000256" key="5">
    <source>
        <dbReference type="ARBA" id="ARBA00022448"/>
    </source>
</evidence>
<dbReference type="GO" id="GO:0051028">
    <property type="term" value="P:mRNA transport"/>
    <property type="evidence" value="ECO:0007669"/>
    <property type="project" value="UniProtKB-KW"/>
</dbReference>
<evidence type="ECO:0000256" key="10">
    <source>
        <dbReference type="ARBA" id="ARBA00023136"/>
    </source>
</evidence>
<comment type="similarity">
    <text evidence="4">Belongs to the non-repetitive/WGA-negative nucleoporin family.</text>
</comment>
<comment type="caution">
    <text evidence="15">The sequence shown here is derived from an EMBL/GenBank/DDBJ whole genome shotgun (WGS) entry which is preliminary data.</text>
</comment>
<sequence length="1365" mass="152676">MAFQMAPATPQRPTPGAFVNTPAPNRPAFTRTGSMSQPPPPPPQQQQQALPAPPAESPIDRASRTINSMLDRDNRFPALEAYIGQGISGEYEIPSSPAWAPFQKLRSYKLPEAVFEQVDHTQMSTSMGLFAEINHAWVVVDNQVYLWDYTHPNPELVGFEEQPSNITCVKLVRPRPGVFVGTIEYLLVVATVSDIFLIAVECQRGPEGVHAITMYRTGLSTSVRKINVTAIAGSTTTGRIFFGDGQTEDVYELNYQQEDKWFSSKCSKTNHVTTSIGLPALPFYGPARQAGIQQMVIDDTRNVLYTLSTNGTIKVYYMRAPNVLESSLTRTRTQIETMCGHIVRPTGVLDKMQIVHLSPISSTEADNLSLMATTSSGCRLYLSTTSGGQWSANSTSAPNSMQLRHIRFPPNDGQPSQQSNSAQLQPYQGGTAVGFESRYLRETTLATRYAPGAFFSFVLPSPNDQNHHMFVSAPHAGLLGQRESSEPPRYTETGLFTELVGRVQDIGLVSEPFSARNEPLGFGNELSTQFDKPLCEYAIITSHGIETVRRRRLVDIFASIVKNGGHEGAEGDIRKLAKQYGLAETSATALAVACGQGSDVGPDSRIAKVTDPEVIDFARRVFIEFGGKAHLTESATVEGLSVENVRASPRHDGIAMYVSRIVRSIWNTPIIAETVTPTGPVLTSTHPITKLQEVQRSLAQLQEFLESNRSFIEGLAGPEALGRASSRQEEVELQGENRALTSLLQMINNIVEGISFVLVLFEERLEDILVLLPDPQLQARVRQLTFHALFSIKEGREIARELVKAIVNRNITKGSNVESVAEALRRKCGSFCSSDDVVIFKAQESLKKAADSGANAERGRILLNDSLRLFEQVAKSLSYENLAATVDQYIQLEFYAGAIRLALRVAQEWDRGNKALSWIRDKSDSNVDPNDARREYFDKRASCYTLICRVIEAVDQAYNTQGPVPDGVISQVTRRKHEAYEQINNSEDEVFQNYLYDWYMQNGWAERLLEISSPFVVDYLRQSSETNLAHADLLWRYYAHYNDYLSAAETQYQLAKSTLPLTLEKRIEYLSRAKANASTRMNGFAENGVRNRQSRQELLRNISDHLDIANIQDDVLQRIKGDERLTGKRREDVIDHLNGQIHPLDELYHDYADQAAYYDICLLIYHAADYRNVPDIRSTWTNLIDQTHRNALADRQGAPWEIVALKVEDLGHRTNLNDNVFPVNIVLQLLLQYDLEFYVHDANAPNAQNLALNSNLTWPIDVFLKLQAPFENLVATLEALWYAQEQPFAGRNRKLLVKWIIYLVEQWGAVSRRTGALFGGPENAIGLAEVMRIILSSDVLGRDMDDQAWVQRARDLSAMLEEAAR</sequence>
<dbReference type="Gene3D" id="1.20.120.1880">
    <property type="entry name" value="Nucleoporin, helical C-terminal domain"/>
    <property type="match status" value="1"/>
</dbReference>
<accession>A0AAD4IBT6</accession>
<comment type="subcellular location">
    <subcellularLocation>
        <location evidence="1">Nucleus membrane</location>
        <topology evidence="1">Peripheral membrane protein</topology>
        <orientation evidence="1">Cytoplasmic side</orientation>
    </subcellularLocation>
    <subcellularLocation>
        <location evidence="3">Nucleus membrane</location>
        <topology evidence="3">Peripheral membrane protein</topology>
        <orientation evidence="3">Nucleoplasmic side</orientation>
    </subcellularLocation>
    <subcellularLocation>
        <location evidence="2">Nucleus</location>
        <location evidence="2">Nuclear pore complex</location>
    </subcellularLocation>
</comment>
<dbReference type="GO" id="GO:0006606">
    <property type="term" value="P:protein import into nucleus"/>
    <property type="evidence" value="ECO:0007669"/>
    <property type="project" value="TreeGrafter"/>
</dbReference>
<evidence type="ECO:0000256" key="3">
    <source>
        <dbReference type="ARBA" id="ARBA00004620"/>
    </source>
</evidence>
<evidence type="ECO:0000259" key="13">
    <source>
        <dbReference type="Pfam" id="PF03177"/>
    </source>
</evidence>
<organism evidence="15 16">
    <name type="scientific">Alternaria panax</name>
    <dbReference type="NCBI Taxonomy" id="48097"/>
    <lineage>
        <taxon>Eukaryota</taxon>
        <taxon>Fungi</taxon>
        <taxon>Dikarya</taxon>
        <taxon>Ascomycota</taxon>
        <taxon>Pezizomycotina</taxon>
        <taxon>Dothideomycetes</taxon>
        <taxon>Pleosporomycetidae</taxon>
        <taxon>Pleosporales</taxon>
        <taxon>Pleosporineae</taxon>
        <taxon>Pleosporaceae</taxon>
        <taxon>Alternaria</taxon>
        <taxon>Alternaria sect. Panax</taxon>
    </lineage>
</organism>
<dbReference type="GO" id="GO:0031965">
    <property type="term" value="C:nuclear membrane"/>
    <property type="evidence" value="ECO:0007669"/>
    <property type="project" value="UniProtKB-SubCell"/>
</dbReference>
<keyword evidence="7" id="KW-0653">Protein transport</keyword>
<evidence type="ECO:0000256" key="2">
    <source>
        <dbReference type="ARBA" id="ARBA00004567"/>
    </source>
</evidence>
<dbReference type="EMBL" id="JAANER010000003">
    <property type="protein sequence ID" value="KAG9191685.1"/>
    <property type="molecule type" value="Genomic_DNA"/>
</dbReference>
<dbReference type="GO" id="GO:0051292">
    <property type="term" value="P:nuclear pore complex assembly"/>
    <property type="evidence" value="ECO:0007669"/>
    <property type="project" value="UniProtKB-ARBA"/>
</dbReference>
<dbReference type="GO" id="GO:0017056">
    <property type="term" value="F:structural constituent of nuclear pore"/>
    <property type="evidence" value="ECO:0007669"/>
    <property type="project" value="InterPro"/>
</dbReference>
<dbReference type="Gene3D" id="1.25.40.440">
    <property type="entry name" value="Nucleoporin, helical domain, central subdomain"/>
    <property type="match status" value="1"/>
</dbReference>
<dbReference type="InterPro" id="IPR014908">
    <property type="entry name" value="Nucleoporin_Nup133/Nup155_N"/>
</dbReference>
<dbReference type="Proteomes" id="UP001199106">
    <property type="component" value="Unassembled WGS sequence"/>
</dbReference>
<keyword evidence="5" id="KW-0813">Transport</keyword>
<dbReference type="GO" id="GO:0036228">
    <property type="term" value="P:protein localization to nuclear inner membrane"/>
    <property type="evidence" value="ECO:0007669"/>
    <property type="project" value="TreeGrafter"/>
</dbReference>
<dbReference type="GO" id="GO:0006405">
    <property type="term" value="P:RNA export from nucleus"/>
    <property type="evidence" value="ECO:0007669"/>
    <property type="project" value="TreeGrafter"/>
</dbReference>
<evidence type="ECO:0000256" key="4">
    <source>
        <dbReference type="ARBA" id="ARBA00007373"/>
    </source>
</evidence>
<dbReference type="InterPro" id="IPR007187">
    <property type="entry name" value="Nucleoporin_Nup133/Nup155_C"/>
</dbReference>
<keyword evidence="10" id="KW-0472">Membrane</keyword>
<evidence type="ECO:0000313" key="15">
    <source>
        <dbReference type="EMBL" id="KAG9191685.1"/>
    </source>
</evidence>
<protein>
    <submittedName>
        <fullName evidence="15">Nucleoporin-domain-containing protein</fullName>
    </submittedName>
</protein>
<dbReference type="FunFam" id="1.20.58.1780:FF:000003">
    <property type="entry name" value="Non-repetitive nucleoporin, putative"/>
    <property type="match status" value="1"/>
</dbReference>
<evidence type="ECO:0000259" key="14">
    <source>
        <dbReference type="Pfam" id="PF08801"/>
    </source>
</evidence>
<evidence type="ECO:0000256" key="9">
    <source>
        <dbReference type="ARBA" id="ARBA00023132"/>
    </source>
</evidence>
<gene>
    <name evidence="15" type="ORF">G6011_10419</name>
</gene>
<proteinExistence type="inferred from homology"/>
<evidence type="ECO:0000256" key="1">
    <source>
        <dbReference type="ARBA" id="ARBA00004335"/>
    </source>
</evidence>
<dbReference type="Pfam" id="PF08801">
    <property type="entry name" value="Nucleoporin_N"/>
    <property type="match status" value="1"/>
</dbReference>
<keyword evidence="6" id="KW-0509">mRNA transport</keyword>
<reference evidence="15" key="1">
    <citation type="submission" date="2021-07" db="EMBL/GenBank/DDBJ databases">
        <title>Genome Resource of American Ginseng Black Spot Pathogen Alternaria panax.</title>
        <authorList>
            <person name="Qiu C."/>
            <person name="Wang W."/>
            <person name="Liu Z."/>
        </authorList>
    </citation>
    <scope>NUCLEOTIDE SEQUENCE</scope>
    <source>
        <strain evidence="15">BNCC115425</strain>
    </source>
</reference>
<dbReference type="InterPro" id="IPR042533">
    <property type="entry name" value="Nucleoporin_Nup155_C_1"/>
</dbReference>
<keyword evidence="11" id="KW-0539">Nucleus</keyword>
<dbReference type="InterPro" id="IPR042538">
    <property type="entry name" value="Nucleoporin_Nup155_C_3"/>
</dbReference>
<keyword evidence="9" id="KW-0906">Nuclear pore complex</keyword>
<dbReference type="Gene3D" id="1.20.58.1780">
    <property type="match status" value="1"/>
</dbReference>
<name>A0AAD4IBT6_9PLEO</name>